<gene>
    <name evidence="10" type="ORF">SDC9_100752</name>
</gene>
<keyword evidence="3" id="KW-1003">Cell membrane</keyword>
<dbReference type="AlphaFoldDB" id="A0A645ALJ2"/>
<feature type="domain" description="Tripartite ATP-independent periplasmic transporters DctQ component" evidence="9">
    <location>
        <begin position="26"/>
        <end position="154"/>
    </location>
</feature>
<organism evidence="10">
    <name type="scientific">bioreactor metagenome</name>
    <dbReference type="NCBI Taxonomy" id="1076179"/>
    <lineage>
        <taxon>unclassified sequences</taxon>
        <taxon>metagenomes</taxon>
        <taxon>ecological metagenomes</taxon>
    </lineage>
</organism>
<evidence type="ECO:0000256" key="6">
    <source>
        <dbReference type="ARBA" id="ARBA00022989"/>
    </source>
</evidence>
<evidence type="ECO:0000256" key="1">
    <source>
        <dbReference type="ARBA" id="ARBA00004429"/>
    </source>
</evidence>
<dbReference type="InterPro" id="IPR055348">
    <property type="entry name" value="DctQ"/>
</dbReference>
<evidence type="ECO:0000256" key="2">
    <source>
        <dbReference type="ARBA" id="ARBA00022448"/>
    </source>
</evidence>
<keyword evidence="6 8" id="KW-1133">Transmembrane helix</keyword>
<evidence type="ECO:0000256" key="7">
    <source>
        <dbReference type="ARBA" id="ARBA00023136"/>
    </source>
</evidence>
<keyword evidence="5 8" id="KW-0812">Transmembrane</keyword>
<dbReference type="GO" id="GO:0015740">
    <property type="term" value="P:C4-dicarboxylate transport"/>
    <property type="evidence" value="ECO:0007669"/>
    <property type="project" value="TreeGrafter"/>
</dbReference>
<evidence type="ECO:0000259" key="9">
    <source>
        <dbReference type="Pfam" id="PF04290"/>
    </source>
</evidence>
<sequence length="165" mass="19317">MFMIRKIWDHFEEYILIGSFLIIIPLVFLQVVMRYVFQNSLTWSEELARYIFLWQIWLGASYATKKARHIRIEIIKEKLSQNGRAVLEIIVLLAWMFFALFLTVKGFELSKGIFETQQLSPAMLMPMGYAYLSVPVGSLLMVIRLVEKFWEIITGMKRGKGAEVN</sequence>
<dbReference type="GO" id="GO:0005886">
    <property type="term" value="C:plasma membrane"/>
    <property type="evidence" value="ECO:0007669"/>
    <property type="project" value="UniProtKB-SubCell"/>
</dbReference>
<dbReference type="PANTHER" id="PTHR35011">
    <property type="entry name" value="2,3-DIKETO-L-GULONATE TRAP TRANSPORTER SMALL PERMEASE PROTEIN YIAM"/>
    <property type="match status" value="1"/>
</dbReference>
<feature type="transmembrane region" description="Helical" evidence="8">
    <location>
        <begin position="127"/>
        <end position="146"/>
    </location>
</feature>
<evidence type="ECO:0000256" key="8">
    <source>
        <dbReference type="SAM" id="Phobius"/>
    </source>
</evidence>
<evidence type="ECO:0000256" key="3">
    <source>
        <dbReference type="ARBA" id="ARBA00022475"/>
    </source>
</evidence>
<dbReference type="InterPro" id="IPR007387">
    <property type="entry name" value="TRAP_DctQ"/>
</dbReference>
<name>A0A645ALJ2_9ZZZZ</name>
<comment type="caution">
    <text evidence="10">The sequence shown here is derived from an EMBL/GenBank/DDBJ whole genome shotgun (WGS) entry which is preliminary data.</text>
</comment>
<dbReference type="EMBL" id="VSSQ01014593">
    <property type="protein sequence ID" value="MPM53980.1"/>
    <property type="molecule type" value="Genomic_DNA"/>
</dbReference>
<protein>
    <recommendedName>
        <fullName evidence="9">Tripartite ATP-independent periplasmic transporters DctQ component domain-containing protein</fullName>
    </recommendedName>
</protein>
<reference evidence="10" key="1">
    <citation type="submission" date="2019-08" db="EMBL/GenBank/DDBJ databases">
        <authorList>
            <person name="Kucharzyk K."/>
            <person name="Murdoch R.W."/>
            <person name="Higgins S."/>
            <person name="Loffler F."/>
        </authorList>
    </citation>
    <scope>NUCLEOTIDE SEQUENCE</scope>
</reference>
<evidence type="ECO:0000256" key="4">
    <source>
        <dbReference type="ARBA" id="ARBA00022519"/>
    </source>
</evidence>
<dbReference type="Pfam" id="PF04290">
    <property type="entry name" value="DctQ"/>
    <property type="match status" value="1"/>
</dbReference>
<comment type="subcellular location">
    <subcellularLocation>
        <location evidence="1">Cell inner membrane</location>
        <topology evidence="1">Multi-pass membrane protein</topology>
    </subcellularLocation>
</comment>
<evidence type="ECO:0000256" key="5">
    <source>
        <dbReference type="ARBA" id="ARBA00022692"/>
    </source>
</evidence>
<accession>A0A645ALJ2</accession>
<dbReference type="PANTHER" id="PTHR35011:SF2">
    <property type="entry name" value="2,3-DIKETO-L-GULONATE TRAP TRANSPORTER SMALL PERMEASE PROTEIN YIAM"/>
    <property type="match status" value="1"/>
</dbReference>
<feature type="transmembrane region" description="Helical" evidence="8">
    <location>
        <begin position="85"/>
        <end position="107"/>
    </location>
</feature>
<evidence type="ECO:0000313" key="10">
    <source>
        <dbReference type="EMBL" id="MPM53980.1"/>
    </source>
</evidence>
<feature type="transmembrane region" description="Helical" evidence="8">
    <location>
        <begin position="47"/>
        <end position="64"/>
    </location>
</feature>
<dbReference type="GO" id="GO:0022857">
    <property type="term" value="F:transmembrane transporter activity"/>
    <property type="evidence" value="ECO:0007669"/>
    <property type="project" value="TreeGrafter"/>
</dbReference>
<feature type="transmembrane region" description="Helical" evidence="8">
    <location>
        <begin position="14"/>
        <end position="35"/>
    </location>
</feature>
<proteinExistence type="predicted"/>
<keyword evidence="4" id="KW-0997">Cell inner membrane</keyword>
<keyword evidence="7 8" id="KW-0472">Membrane</keyword>
<keyword evidence="2" id="KW-0813">Transport</keyword>